<evidence type="ECO:0000313" key="3">
    <source>
        <dbReference type="Proteomes" id="UP000198640"/>
    </source>
</evidence>
<dbReference type="InterPro" id="IPR011335">
    <property type="entry name" value="Restrct_endonuc-II-like"/>
</dbReference>
<name>A0A1H3NRQ4_9PROT</name>
<dbReference type="OrthoDB" id="570739at2"/>
<accession>A0A1H3NRQ4</accession>
<dbReference type="RefSeq" id="WP_090415670.1">
    <property type="nucleotide sequence ID" value="NZ_FNOY01000079.1"/>
</dbReference>
<dbReference type="Pfam" id="PF04480">
    <property type="entry name" value="DUF559"/>
    <property type="match status" value="1"/>
</dbReference>
<dbReference type="SUPFAM" id="SSF52980">
    <property type="entry name" value="Restriction endonuclease-like"/>
    <property type="match status" value="1"/>
</dbReference>
<dbReference type="InterPro" id="IPR007569">
    <property type="entry name" value="DUF559"/>
</dbReference>
<proteinExistence type="predicted"/>
<dbReference type="EMBL" id="FNOY01000079">
    <property type="protein sequence ID" value="SDY91606.1"/>
    <property type="molecule type" value="Genomic_DNA"/>
</dbReference>
<evidence type="ECO:0000313" key="2">
    <source>
        <dbReference type="EMBL" id="SDY91606.1"/>
    </source>
</evidence>
<protein>
    <recommendedName>
        <fullName evidence="1">DUF559 domain-containing protein</fullName>
    </recommendedName>
</protein>
<gene>
    <name evidence="2" type="ORF">SAMN05421881_10798</name>
</gene>
<dbReference type="AlphaFoldDB" id="A0A1H3NRQ4"/>
<reference evidence="2 3" key="1">
    <citation type="submission" date="2016-10" db="EMBL/GenBank/DDBJ databases">
        <authorList>
            <person name="de Groot N.N."/>
        </authorList>
    </citation>
    <scope>NUCLEOTIDE SEQUENCE [LARGE SCALE GENOMIC DNA]</scope>
    <source>
        <strain evidence="2 3">Nm1</strain>
    </source>
</reference>
<feature type="domain" description="DUF559" evidence="1">
    <location>
        <begin position="336"/>
        <end position="401"/>
    </location>
</feature>
<evidence type="ECO:0000259" key="1">
    <source>
        <dbReference type="Pfam" id="PF04480"/>
    </source>
</evidence>
<dbReference type="Proteomes" id="UP000198640">
    <property type="component" value="Unassembled WGS sequence"/>
</dbReference>
<organism evidence="2 3">
    <name type="scientific">Nitrosomonas halophila</name>
    <dbReference type="NCBI Taxonomy" id="44576"/>
    <lineage>
        <taxon>Bacteria</taxon>
        <taxon>Pseudomonadati</taxon>
        <taxon>Pseudomonadota</taxon>
        <taxon>Betaproteobacteria</taxon>
        <taxon>Nitrosomonadales</taxon>
        <taxon>Nitrosomonadaceae</taxon>
        <taxon>Nitrosomonas</taxon>
    </lineage>
</organism>
<dbReference type="STRING" id="44576.SAMN05421881_10798"/>
<dbReference type="Gene3D" id="3.40.960.10">
    <property type="entry name" value="VSR Endonuclease"/>
    <property type="match status" value="1"/>
</dbReference>
<sequence>MLKRTFQTRQADSKIPPQTHLAIHSQRRGQGTPVLTVLTGTLNDTQEIWCRWIQQEGRDTVIWTPRMTKPLSISWLEKLLARPDLQYQLLLYLAKISHYAPEDLILKLANKSSYELDIFQQQLPVQLTTQGSLLLKWFLTQITLSRELTPDLTLNLAQAIQLEDDQNLAQGIMTFTELLPAAILPGLLVEVTDDELLQRPFIRILAQIAERLPEMPIALSIMPAHFENYCTKAPESRTKAMLRQSVIETRSHTDSRGTLPDKTDRILQQYSAPTQLYEEAKSLLQLIAEKKDDPSLARSQAEQFLFHMLEWVPETRGVFQLNVKMPFKFGNRPMEIDLFATSDQIALEIDGYYHFQDSESWRRDRRKDFILQMHGILVLRFLAEDVVSRLDEILDAVRQALQHRRQIIN</sequence>
<keyword evidence="3" id="KW-1185">Reference proteome</keyword>